<dbReference type="InterPro" id="IPR019999">
    <property type="entry name" value="Anth_synth_I-like"/>
</dbReference>
<reference evidence="8 9" key="1">
    <citation type="journal article" date="2019" name="Int. J. Syst. Evol. Microbiol.">
        <title>The Global Catalogue of Microorganisms (GCM) 10K type strain sequencing project: providing services to taxonomists for standard genome sequencing and annotation.</title>
        <authorList>
            <consortium name="The Broad Institute Genomics Platform"/>
            <consortium name="The Broad Institute Genome Sequencing Center for Infectious Disease"/>
            <person name="Wu L."/>
            <person name="Ma J."/>
        </authorList>
    </citation>
    <scope>NUCLEOTIDE SEQUENCE [LARGE SCALE GENOMIC DNA]</scope>
    <source>
        <strain evidence="8 9">JCM 16114</strain>
    </source>
</reference>
<evidence type="ECO:0000313" key="9">
    <source>
        <dbReference type="Proteomes" id="UP001499843"/>
    </source>
</evidence>
<dbReference type="SUPFAM" id="SSF52317">
    <property type="entry name" value="Class I glutamine amidotransferase-like"/>
    <property type="match status" value="1"/>
</dbReference>
<dbReference type="PANTHER" id="PTHR11236:SF18">
    <property type="entry name" value="AMINODEOXYCHORISMATE SYNTHASE"/>
    <property type="match status" value="1"/>
</dbReference>
<dbReference type="InterPro" id="IPR015890">
    <property type="entry name" value="Chorismate_C"/>
</dbReference>
<dbReference type="EMBL" id="BAAAQX010000049">
    <property type="protein sequence ID" value="GAA2215302.1"/>
    <property type="molecule type" value="Genomic_DNA"/>
</dbReference>
<feature type="domain" description="Glutamine amidotransferase" evidence="5">
    <location>
        <begin position="5"/>
        <end position="186"/>
    </location>
</feature>
<dbReference type="PRINTS" id="PR00099">
    <property type="entry name" value="CPSGATASE"/>
</dbReference>
<dbReference type="Gene3D" id="3.60.120.10">
    <property type="entry name" value="Anthranilate synthase"/>
    <property type="match status" value="1"/>
</dbReference>
<feature type="domain" description="Chorismate-utilising enzyme C-terminal" evidence="6">
    <location>
        <begin position="417"/>
        <end position="670"/>
    </location>
</feature>
<dbReference type="InterPro" id="IPR006805">
    <property type="entry name" value="Anth_synth_I_N"/>
</dbReference>
<dbReference type="PRINTS" id="PR00097">
    <property type="entry name" value="ANTSNTHASEII"/>
</dbReference>
<dbReference type="Proteomes" id="UP001499843">
    <property type="component" value="Unassembled WGS sequence"/>
</dbReference>
<evidence type="ECO:0000256" key="4">
    <source>
        <dbReference type="ARBA" id="ARBA00022962"/>
    </source>
</evidence>
<keyword evidence="9" id="KW-1185">Reference proteome</keyword>
<dbReference type="InterPro" id="IPR017926">
    <property type="entry name" value="GATASE"/>
</dbReference>
<evidence type="ECO:0000259" key="6">
    <source>
        <dbReference type="Pfam" id="PF00425"/>
    </source>
</evidence>
<dbReference type="PRINTS" id="PR00096">
    <property type="entry name" value="GATASE"/>
</dbReference>
<dbReference type="SUPFAM" id="SSF56322">
    <property type="entry name" value="ADC synthase"/>
    <property type="match status" value="1"/>
</dbReference>
<accession>A0ABN3D0K4</accession>
<protein>
    <recommendedName>
        <fullName evidence="2">aminodeoxychorismate synthase</fullName>
        <ecNumber evidence="2">2.6.1.85</ecNumber>
    </recommendedName>
</protein>
<dbReference type="InterPro" id="IPR006221">
    <property type="entry name" value="TrpG/PapA_dom"/>
</dbReference>
<proteinExistence type="inferred from homology"/>
<dbReference type="NCBIfam" id="TIGR00566">
    <property type="entry name" value="trpG_papA"/>
    <property type="match status" value="1"/>
</dbReference>
<evidence type="ECO:0000313" key="8">
    <source>
        <dbReference type="EMBL" id="GAA2215302.1"/>
    </source>
</evidence>
<keyword evidence="4" id="KW-0315">Glutamine amidotransferase</keyword>
<dbReference type="Pfam" id="PF00117">
    <property type="entry name" value="GATase"/>
    <property type="match status" value="1"/>
</dbReference>
<comment type="similarity">
    <text evidence="1">In the C-terminal section; belongs to the anthranilate synthase component I family.</text>
</comment>
<evidence type="ECO:0000256" key="2">
    <source>
        <dbReference type="ARBA" id="ARBA00013139"/>
    </source>
</evidence>
<feature type="domain" description="Anthranilate synthase component I N-terminal" evidence="7">
    <location>
        <begin position="228"/>
        <end position="359"/>
    </location>
</feature>
<dbReference type="Pfam" id="PF00425">
    <property type="entry name" value="Chorismate_bind"/>
    <property type="match status" value="1"/>
</dbReference>
<dbReference type="RefSeq" id="WP_344493943.1">
    <property type="nucleotide sequence ID" value="NZ_BAAAQX010000049.1"/>
</dbReference>
<evidence type="ECO:0000259" key="7">
    <source>
        <dbReference type="Pfam" id="PF04715"/>
    </source>
</evidence>
<name>A0ABN3D0K4_9ACTN</name>
<dbReference type="EC" id="2.6.1.85" evidence="2"/>
<gene>
    <name evidence="8" type="primary">pabB</name>
    <name evidence="8" type="ORF">GCM10009850_107690</name>
</gene>
<dbReference type="CDD" id="cd01743">
    <property type="entry name" value="GATase1_Anthranilate_Synthase"/>
    <property type="match status" value="1"/>
</dbReference>
<dbReference type="Gene3D" id="3.40.50.880">
    <property type="match status" value="1"/>
</dbReference>
<keyword evidence="3" id="KW-0808">Transferase</keyword>
<dbReference type="InterPro" id="IPR029062">
    <property type="entry name" value="Class_I_gatase-like"/>
</dbReference>
<dbReference type="PANTHER" id="PTHR11236">
    <property type="entry name" value="AMINOBENZOATE/ANTHRANILATE SYNTHASE"/>
    <property type="match status" value="1"/>
</dbReference>
<dbReference type="NCBIfam" id="TIGR00553">
    <property type="entry name" value="pabB"/>
    <property type="match status" value="1"/>
</dbReference>
<evidence type="ECO:0000259" key="5">
    <source>
        <dbReference type="Pfam" id="PF00117"/>
    </source>
</evidence>
<evidence type="ECO:0000256" key="1">
    <source>
        <dbReference type="ARBA" id="ARBA00005970"/>
    </source>
</evidence>
<organism evidence="8 9">
    <name type="scientific">Nonomuraea monospora</name>
    <dbReference type="NCBI Taxonomy" id="568818"/>
    <lineage>
        <taxon>Bacteria</taxon>
        <taxon>Bacillati</taxon>
        <taxon>Actinomycetota</taxon>
        <taxon>Actinomycetes</taxon>
        <taxon>Streptosporangiales</taxon>
        <taxon>Streptosporangiaceae</taxon>
        <taxon>Nonomuraea</taxon>
    </lineage>
</organism>
<dbReference type="Pfam" id="PF04715">
    <property type="entry name" value="Anth_synt_I_N"/>
    <property type="match status" value="1"/>
</dbReference>
<dbReference type="InterPro" id="IPR005801">
    <property type="entry name" value="ADC_synthase"/>
</dbReference>
<evidence type="ECO:0000256" key="3">
    <source>
        <dbReference type="ARBA" id="ARBA00022679"/>
    </source>
</evidence>
<sequence length="698" mass="74867">MIRCLLIDNYDSYTYNLFQLLAQINGVDPVVVANDDPRCVALAAELDCVVISPGPGDPGNPEDFGRCADVLREATVPVLGVCLGHQGIAAAGGGAVERAPAARHGHVSLVRHTGDELFHGIPQNFRGVRYHSLRVPEPLPGHLEATAWAEDGVLMGLRHRRRPIWGVQFHPESVLTEYGARLLANFRRIVERHHGRPAGRVTGLLEYTAHTRSVPLRAGSEPVYHALFGGSRHTMWLDSARHGPGLARFSYLAEASPAHGEVLTYQVGEGEVAIETVGAGTRRVAGSILEILDRELRRRSVHTPELPFDFTGGFIGYLGYEVKADCGSSAKHSSEVPDAVWMFPDRFAVIDHADDTLHLVALSVATPESERAAAAWLEWAATTAGGITPAPQPPRGGPASGPALRAVAEAGLVRGRARYLADVRRCQDELLAGESYEICLTNAVRLPAVVSPLRFYGRMRARNPAPYAAYLSAGGVQVACSSPERFLKIDRGRVVESKPIKGTAPRGGTEAEDERLRTTLATDPKSRAENLMIVDLLRNDLGRVCEPGSVHVPALMQVESYQTVHQLVSTIRGLLRPEASAVDCLRACFPGGSMTGAPKLRTMEIIDELETEARGPYSGTIGFLGCDGTADLNITIRTAVFTPDGIRIGAGGAIVLDSDPADEYEEMLLKACAPLLGLDEEPAPGELVAGGGLSEAAR</sequence>
<comment type="caution">
    <text evidence="8">The sequence shown here is derived from an EMBL/GenBank/DDBJ whole genome shotgun (WGS) entry which is preliminary data.</text>
</comment>
<dbReference type="InterPro" id="IPR005802">
    <property type="entry name" value="ADC_synth_comp_1"/>
</dbReference>
<dbReference type="PROSITE" id="PS51273">
    <property type="entry name" value="GATASE_TYPE_1"/>
    <property type="match status" value="1"/>
</dbReference>